<sequence length="62" mass="6711">MHPDDLPPRIRLEPPEQGLPWNLLAVESGVTAPDGLSAPTEETVLVGVCVLWPSVMLIPLSR</sequence>
<protein>
    <submittedName>
        <fullName evidence="1">Uncharacterized protein</fullName>
    </submittedName>
</protein>
<name>A0A6F8Z027_9ACTN</name>
<evidence type="ECO:0000313" key="1">
    <source>
        <dbReference type="EMBL" id="BCB91785.1"/>
    </source>
</evidence>
<dbReference type="Proteomes" id="UP000503011">
    <property type="component" value="Chromosome"/>
</dbReference>
<reference evidence="1 2" key="2">
    <citation type="submission" date="2020-03" db="EMBL/GenBank/DDBJ databases">
        <authorList>
            <person name="Ichikawa N."/>
            <person name="Kimura A."/>
            <person name="Kitahashi Y."/>
            <person name="Uohara A."/>
        </authorList>
    </citation>
    <scope>NUCLEOTIDE SEQUENCE [LARGE SCALE GENOMIC DNA]</scope>
    <source>
        <strain evidence="1 2">NBRC 105367</strain>
    </source>
</reference>
<dbReference type="KEGG" id="psuu:Psuf_090980"/>
<dbReference type="EMBL" id="AP022871">
    <property type="protein sequence ID" value="BCB91785.1"/>
    <property type="molecule type" value="Genomic_DNA"/>
</dbReference>
<proteinExistence type="predicted"/>
<dbReference type="AlphaFoldDB" id="A0A6F8Z027"/>
<organism evidence="1 2">
    <name type="scientific">Phytohabitans suffuscus</name>
    <dbReference type="NCBI Taxonomy" id="624315"/>
    <lineage>
        <taxon>Bacteria</taxon>
        <taxon>Bacillati</taxon>
        <taxon>Actinomycetota</taxon>
        <taxon>Actinomycetes</taxon>
        <taxon>Micromonosporales</taxon>
        <taxon>Micromonosporaceae</taxon>
    </lineage>
</organism>
<accession>A0A6F8Z027</accession>
<evidence type="ECO:0000313" key="2">
    <source>
        <dbReference type="Proteomes" id="UP000503011"/>
    </source>
</evidence>
<reference evidence="1 2" key="1">
    <citation type="submission" date="2020-03" db="EMBL/GenBank/DDBJ databases">
        <title>Whole genome shotgun sequence of Phytohabitans suffuscus NBRC 105367.</title>
        <authorList>
            <person name="Komaki H."/>
            <person name="Tamura T."/>
        </authorList>
    </citation>
    <scope>NUCLEOTIDE SEQUENCE [LARGE SCALE GENOMIC DNA]</scope>
    <source>
        <strain evidence="1 2">NBRC 105367</strain>
    </source>
</reference>
<keyword evidence="2" id="KW-1185">Reference proteome</keyword>
<gene>
    <name evidence="1" type="ORF">Psuf_090980</name>
</gene>
<dbReference type="RefSeq" id="WP_173165175.1">
    <property type="nucleotide sequence ID" value="NZ_AP022871.1"/>
</dbReference>